<gene>
    <name evidence="1" type="ORF">B0T14DRAFT_524143</name>
</gene>
<sequence length="62" mass="7289">MPFYFISGRSPSWITLLADPPELHRIPVVLFLRLRIGQSYASRRKFSSHGHRWTAEQTRPSH</sequence>
<dbReference type="Proteomes" id="UP001175000">
    <property type="component" value="Unassembled WGS sequence"/>
</dbReference>
<keyword evidence="2" id="KW-1185">Reference proteome</keyword>
<comment type="caution">
    <text evidence="1">The sequence shown here is derived from an EMBL/GenBank/DDBJ whole genome shotgun (WGS) entry which is preliminary data.</text>
</comment>
<name>A0AA39WKB1_9PEZI</name>
<accession>A0AA39WKB1</accession>
<proteinExistence type="predicted"/>
<reference evidence="1" key="1">
    <citation type="submission" date="2023-06" db="EMBL/GenBank/DDBJ databases">
        <title>Genome-scale phylogeny and comparative genomics of the fungal order Sordariales.</title>
        <authorList>
            <consortium name="Lawrence Berkeley National Laboratory"/>
            <person name="Hensen N."/>
            <person name="Bonometti L."/>
            <person name="Westerberg I."/>
            <person name="Brannstrom I.O."/>
            <person name="Guillou S."/>
            <person name="Cros-Aarteil S."/>
            <person name="Calhoun S."/>
            <person name="Haridas S."/>
            <person name="Kuo A."/>
            <person name="Mondo S."/>
            <person name="Pangilinan J."/>
            <person name="Riley R."/>
            <person name="Labutti K."/>
            <person name="Andreopoulos B."/>
            <person name="Lipzen A."/>
            <person name="Chen C."/>
            <person name="Yanf M."/>
            <person name="Daum C."/>
            <person name="Ng V."/>
            <person name="Clum A."/>
            <person name="Steindorff A."/>
            <person name="Ohm R."/>
            <person name="Martin F."/>
            <person name="Silar P."/>
            <person name="Natvig D."/>
            <person name="Lalanne C."/>
            <person name="Gautier V."/>
            <person name="Ament-Velasquez S.L."/>
            <person name="Kruys A."/>
            <person name="Hutchinson M.I."/>
            <person name="Powell A.J."/>
            <person name="Barry K."/>
            <person name="Miller A.N."/>
            <person name="Grigoriev I.V."/>
            <person name="Debuchy R."/>
            <person name="Gladieux P."/>
            <person name="Thoren M.H."/>
            <person name="Johannesson H."/>
        </authorList>
    </citation>
    <scope>NUCLEOTIDE SEQUENCE</scope>
    <source>
        <strain evidence="1">CBS 606.72</strain>
    </source>
</reference>
<evidence type="ECO:0000313" key="1">
    <source>
        <dbReference type="EMBL" id="KAK0616993.1"/>
    </source>
</evidence>
<protein>
    <submittedName>
        <fullName evidence="1">Uncharacterized protein</fullName>
    </submittedName>
</protein>
<organism evidence="1 2">
    <name type="scientific">Immersiella caudata</name>
    <dbReference type="NCBI Taxonomy" id="314043"/>
    <lineage>
        <taxon>Eukaryota</taxon>
        <taxon>Fungi</taxon>
        <taxon>Dikarya</taxon>
        <taxon>Ascomycota</taxon>
        <taxon>Pezizomycotina</taxon>
        <taxon>Sordariomycetes</taxon>
        <taxon>Sordariomycetidae</taxon>
        <taxon>Sordariales</taxon>
        <taxon>Lasiosphaeriaceae</taxon>
        <taxon>Immersiella</taxon>
    </lineage>
</organism>
<dbReference type="EMBL" id="JAULSU010000005">
    <property type="protein sequence ID" value="KAK0616993.1"/>
    <property type="molecule type" value="Genomic_DNA"/>
</dbReference>
<evidence type="ECO:0000313" key="2">
    <source>
        <dbReference type="Proteomes" id="UP001175000"/>
    </source>
</evidence>
<dbReference type="AlphaFoldDB" id="A0AA39WKB1"/>